<evidence type="ECO:0000313" key="2">
    <source>
        <dbReference type="Proteomes" id="UP001234297"/>
    </source>
</evidence>
<dbReference type="EMBL" id="CM056809">
    <property type="protein sequence ID" value="KAJ8650043.1"/>
    <property type="molecule type" value="Genomic_DNA"/>
</dbReference>
<comment type="caution">
    <text evidence="1">The sequence shown here is derived from an EMBL/GenBank/DDBJ whole genome shotgun (WGS) entry which is preliminary data.</text>
</comment>
<accession>A0ACC2MX11</accession>
<proteinExistence type="predicted"/>
<keyword evidence="2" id="KW-1185">Reference proteome</keyword>
<organism evidence="1 2">
    <name type="scientific">Persea americana</name>
    <name type="common">Avocado</name>
    <dbReference type="NCBI Taxonomy" id="3435"/>
    <lineage>
        <taxon>Eukaryota</taxon>
        <taxon>Viridiplantae</taxon>
        <taxon>Streptophyta</taxon>
        <taxon>Embryophyta</taxon>
        <taxon>Tracheophyta</taxon>
        <taxon>Spermatophyta</taxon>
        <taxon>Magnoliopsida</taxon>
        <taxon>Magnoliidae</taxon>
        <taxon>Laurales</taxon>
        <taxon>Lauraceae</taxon>
        <taxon>Persea</taxon>
    </lineage>
</organism>
<protein>
    <submittedName>
        <fullName evidence="1">Uncharacterized protein</fullName>
    </submittedName>
</protein>
<name>A0ACC2MX11_PERAE</name>
<dbReference type="Proteomes" id="UP001234297">
    <property type="component" value="Chromosome 1"/>
</dbReference>
<gene>
    <name evidence="1" type="ORF">MRB53_003066</name>
</gene>
<sequence length="212" mass="23759">MARRLQKKVEKLESDLTKLINEEPTVEKETALRYHQRLVFLKNLLLAEKESHHSIPQYLHHIEQKMVFLETAFLDWLSFHSSTPPHHLQTVHTCSCTHDCFKEEGESSDPSSQVDDNLDPEPVFGEDLEETRSRSGEGFEETVPKIPTVMLTETPTVAGDVVGERKRREEGKALACRKSVVVGVALFAVALGMMAASFSGGLNYHSTSLTPT</sequence>
<evidence type="ECO:0000313" key="1">
    <source>
        <dbReference type="EMBL" id="KAJ8650043.1"/>
    </source>
</evidence>
<reference evidence="1 2" key="1">
    <citation type="journal article" date="2022" name="Hortic Res">
        <title>A haplotype resolved chromosomal level avocado genome allows analysis of novel avocado genes.</title>
        <authorList>
            <person name="Nath O."/>
            <person name="Fletcher S.J."/>
            <person name="Hayward A."/>
            <person name="Shaw L.M."/>
            <person name="Masouleh A.K."/>
            <person name="Furtado A."/>
            <person name="Henry R.J."/>
            <person name="Mitter N."/>
        </authorList>
    </citation>
    <scope>NUCLEOTIDE SEQUENCE [LARGE SCALE GENOMIC DNA]</scope>
    <source>
        <strain evidence="2">cv. Hass</strain>
    </source>
</reference>